<dbReference type="HOGENOM" id="CLU_135723_1_2_1"/>
<dbReference type="STRING" id="1382522.W6MRG5"/>
<keyword evidence="8" id="KW-0732">Signal</keyword>
<evidence type="ECO:0000313" key="9">
    <source>
        <dbReference type="EMBL" id="CDK24430.1"/>
    </source>
</evidence>
<comment type="similarity">
    <text evidence="2 7">Belongs to the bacterial ribosomal protein bL36 family.</text>
</comment>
<dbReference type="InterPro" id="IPR052143">
    <property type="entry name" value="Mitoribosomal_bL36m"/>
</dbReference>
<dbReference type="EMBL" id="HG793125">
    <property type="protein sequence ID" value="CDK24430.1"/>
    <property type="molecule type" value="Genomic_DNA"/>
</dbReference>
<evidence type="ECO:0000256" key="4">
    <source>
        <dbReference type="ARBA" id="ARBA00022980"/>
    </source>
</evidence>
<dbReference type="NCBIfam" id="TIGR01022">
    <property type="entry name" value="rpmJ_bact"/>
    <property type="match status" value="1"/>
</dbReference>
<name>W6MRG5_9ASCO</name>
<evidence type="ECO:0000256" key="8">
    <source>
        <dbReference type="SAM" id="SignalP"/>
    </source>
</evidence>
<dbReference type="PANTHER" id="PTHR46909">
    <property type="entry name" value="39S RIBOSOMAL PROTEIN L36, MITOCHONDRIAL"/>
    <property type="match status" value="1"/>
</dbReference>
<dbReference type="InterPro" id="IPR000473">
    <property type="entry name" value="Ribosomal_bL36"/>
</dbReference>
<dbReference type="OrthoDB" id="10265903at2759"/>
<organism evidence="9 10">
    <name type="scientific">Kuraishia capsulata CBS 1993</name>
    <dbReference type="NCBI Taxonomy" id="1382522"/>
    <lineage>
        <taxon>Eukaryota</taxon>
        <taxon>Fungi</taxon>
        <taxon>Dikarya</taxon>
        <taxon>Ascomycota</taxon>
        <taxon>Saccharomycotina</taxon>
        <taxon>Pichiomycetes</taxon>
        <taxon>Pichiales</taxon>
        <taxon>Pichiaceae</taxon>
        <taxon>Kuraishia</taxon>
    </lineage>
</organism>
<dbReference type="InterPro" id="IPR035977">
    <property type="entry name" value="Ribosomal_bL36_sp"/>
</dbReference>
<accession>W6MRG5</accession>
<dbReference type="Pfam" id="PF00444">
    <property type="entry name" value="Ribosomal_L36"/>
    <property type="match status" value="1"/>
</dbReference>
<dbReference type="Proteomes" id="UP000019384">
    <property type="component" value="Unassembled WGS sequence"/>
</dbReference>
<protein>
    <recommendedName>
        <fullName evidence="7">Ribosomal protein</fullName>
    </recommendedName>
</protein>
<reference evidence="9" key="2">
    <citation type="submission" date="2014-02" db="EMBL/GenBank/DDBJ databases">
        <title>Complete DNA sequence of /Kuraishia capsulata/ illustrates novel genomic features among budding yeasts (/Saccharomycotina/).</title>
        <authorList>
            <person name="Morales L."/>
            <person name="Noel B."/>
            <person name="Porcel B."/>
            <person name="Marcet-Houben M."/>
            <person name="Hullo M-F."/>
            <person name="Sacerdot C."/>
            <person name="Tekaia F."/>
            <person name="Leh-Louis V."/>
            <person name="Despons L."/>
            <person name="Khanna V."/>
            <person name="Aury J-M."/>
            <person name="Barbe V."/>
            <person name="Couloux A."/>
            <person name="Labadie K."/>
            <person name="Pelletier E."/>
            <person name="Souciet J-L."/>
            <person name="Boekhout T."/>
            <person name="Gabaldon T."/>
            <person name="Wincker P."/>
            <person name="Dujon B."/>
        </authorList>
    </citation>
    <scope>NUCLEOTIDE SEQUENCE</scope>
    <source>
        <strain evidence="9">CBS 1993</strain>
    </source>
</reference>
<sequence>MFGRLFTRASSLCLSARLGTSTRTVCAQRPCIPSVAQPSMARTFKVRTSVKKFCPHCYMTIRKGRVYVLCKSNPKHKQRQG</sequence>
<evidence type="ECO:0000256" key="1">
    <source>
        <dbReference type="ARBA" id="ARBA00004173"/>
    </source>
</evidence>
<dbReference type="GO" id="GO:0008270">
    <property type="term" value="F:zinc ion binding"/>
    <property type="evidence" value="ECO:0007669"/>
    <property type="project" value="EnsemblFungi"/>
</dbReference>
<dbReference type="AlphaFoldDB" id="W6MRG5"/>
<comment type="subcellular location">
    <subcellularLocation>
        <location evidence="1">Mitochondrion</location>
    </subcellularLocation>
</comment>
<evidence type="ECO:0000256" key="7">
    <source>
        <dbReference type="RuleBase" id="RU000570"/>
    </source>
</evidence>
<dbReference type="GeneID" id="34517835"/>
<evidence type="ECO:0000256" key="6">
    <source>
        <dbReference type="ARBA" id="ARBA00023274"/>
    </source>
</evidence>
<dbReference type="PANTHER" id="PTHR46909:SF1">
    <property type="entry name" value="LARGE RIBOSOMAL SUBUNIT PROTEIN BL36M"/>
    <property type="match status" value="1"/>
</dbReference>
<evidence type="ECO:0000313" key="10">
    <source>
        <dbReference type="Proteomes" id="UP000019384"/>
    </source>
</evidence>
<dbReference type="SUPFAM" id="SSF57840">
    <property type="entry name" value="Ribosomal protein L36"/>
    <property type="match status" value="1"/>
</dbReference>
<evidence type="ECO:0000256" key="3">
    <source>
        <dbReference type="ARBA" id="ARBA00022946"/>
    </source>
</evidence>
<dbReference type="RefSeq" id="XP_022456447.1">
    <property type="nucleotide sequence ID" value="XM_022604928.1"/>
</dbReference>
<feature type="signal peptide" evidence="8">
    <location>
        <begin position="1"/>
        <end position="27"/>
    </location>
</feature>
<dbReference type="HAMAP" id="MF_00251">
    <property type="entry name" value="Ribosomal_bL36"/>
    <property type="match status" value="1"/>
</dbReference>
<reference evidence="9" key="1">
    <citation type="submission" date="2013-12" db="EMBL/GenBank/DDBJ databases">
        <authorList>
            <person name="Genoscope - CEA"/>
        </authorList>
    </citation>
    <scope>NUCLEOTIDE SEQUENCE</scope>
    <source>
        <strain evidence="9">CBS 1993</strain>
    </source>
</reference>
<gene>
    <name evidence="9" type="ORF">KUCA_T00000392001</name>
</gene>
<keyword evidence="3" id="KW-0809">Transit peptide</keyword>
<keyword evidence="5" id="KW-0496">Mitochondrion</keyword>
<feature type="chain" id="PRO_5004880705" description="Ribosomal protein" evidence="8">
    <location>
        <begin position="28"/>
        <end position="81"/>
    </location>
</feature>
<dbReference type="GO" id="GO:0003735">
    <property type="term" value="F:structural constituent of ribosome"/>
    <property type="evidence" value="ECO:0007669"/>
    <property type="project" value="InterPro"/>
</dbReference>
<evidence type="ECO:0000256" key="5">
    <source>
        <dbReference type="ARBA" id="ARBA00023128"/>
    </source>
</evidence>
<dbReference type="GO" id="GO:0042254">
    <property type="term" value="P:ribosome biogenesis"/>
    <property type="evidence" value="ECO:0007669"/>
    <property type="project" value="EnsemblFungi"/>
</dbReference>
<dbReference type="GO" id="GO:0006412">
    <property type="term" value="P:translation"/>
    <property type="evidence" value="ECO:0007669"/>
    <property type="project" value="InterPro"/>
</dbReference>
<keyword evidence="6 7" id="KW-0687">Ribonucleoprotein</keyword>
<dbReference type="GO" id="GO:0005762">
    <property type="term" value="C:mitochondrial large ribosomal subunit"/>
    <property type="evidence" value="ECO:0007669"/>
    <property type="project" value="TreeGrafter"/>
</dbReference>
<evidence type="ECO:0000256" key="2">
    <source>
        <dbReference type="ARBA" id="ARBA00007645"/>
    </source>
</evidence>
<proteinExistence type="inferred from homology"/>
<keyword evidence="10" id="KW-1185">Reference proteome</keyword>
<keyword evidence="4 7" id="KW-0689">Ribosomal protein</keyword>